<comment type="caution">
    <text evidence="5">The sequence shown here is derived from an EMBL/GenBank/DDBJ whole genome shotgun (WGS) entry which is preliminary data.</text>
</comment>
<evidence type="ECO:0000259" key="4">
    <source>
        <dbReference type="PROSITE" id="PS50887"/>
    </source>
</evidence>
<feature type="transmembrane region" description="Helical" evidence="3">
    <location>
        <begin position="77"/>
        <end position="95"/>
    </location>
</feature>
<evidence type="ECO:0000256" key="3">
    <source>
        <dbReference type="SAM" id="Phobius"/>
    </source>
</evidence>
<dbReference type="RefSeq" id="WP_154376604.1">
    <property type="nucleotide sequence ID" value="NZ_WKJJ01000011.1"/>
</dbReference>
<dbReference type="CDD" id="cd01949">
    <property type="entry name" value="GGDEF"/>
    <property type="match status" value="1"/>
</dbReference>
<keyword evidence="6" id="KW-1185">Reference proteome</keyword>
<dbReference type="PANTHER" id="PTHR45138:SF9">
    <property type="entry name" value="DIGUANYLATE CYCLASE DGCM-RELATED"/>
    <property type="match status" value="1"/>
</dbReference>
<dbReference type="Pfam" id="PF00990">
    <property type="entry name" value="GGDEF"/>
    <property type="match status" value="1"/>
</dbReference>
<comment type="catalytic activity">
    <reaction evidence="2">
        <text>2 GTP = 3',3'-c-di-GMP + 2 diphosphate</text>
        <dbReference type="Rhea" id="RHEA:24898"/>
        <dbReference type="ChEBI" id="CHEBI:33019"/>
        <dbReference type="ChEBI" id="CHEBI:37565"/>
        <dbReference type="ChEBI" id="CHEBI:58805"/>
        <dbReference type="EC" id="2.7.7.65"/>
    </reaction>
</comment>
<dbReference type="PROSITE" id="PS50887">
    <property type="entry name" value="GGDEF"/>
    <property type="match status" value="1"/>
</dbReference>
<evidence type="ECO:0000313" key="5">
    <source>
        <dbReference type="EMBL" id="MRV73744.1"/>
    </source>
</evidence>
<dbReference type="SUPFAM" id="SSF55073">
    <property type="entry name" value="Nucleotide cyclase"/>
    <property type="match status" value="1"/>
</dbReference>
<keyword evidence="3" id="KW-1133">Transmembrane helix</keyword>
<name>A0A7X2IPS6_9BURK</name>
<dbReference type="SMART" id="SM00267">
    <property type="entry name" value="GGDEF"/>
    <property type="match status" value="1"/>
</dbReference>
<dbReference type="InterPro" id="IPR029787">
    <property type="entry name" value="Nucleotide_cyclase"/>
</dbReference>
<dbReference type="GO" id="GO:0043709">
    <property type="term" value="P:cell adhesion involved in single-species biofilm formation"/>
    <property type="evidence" value="ECO:0007669"/>
    <property type="project" value="TreeGrafter"/>
</dbReference>
<dbReference type="EC" id="2.7.7.65" evidence="1"/>
<dbReference type="Gene3D" id="3.30.70.270">
    <property type="match status" value="1"/>
</dbReference>
<dbReference type="InterPro" id="IPR043128">
    <property type="entry name" value="Rev_trsase/Diguanyl_cyclase"/>
</dbReference>
<dbReference type="NCBIfam" id="TIGR00254">
    <property type="entry name" value="GGDEF"/>
    <property type="match status" value="1"/>
</dbReference>
<dbReference type="GO" id="GO:1902201">
    <property type="term" value="P:negative regulation of bacterial-type flagellum-dependent cell motility"/>
    <property type="evidence" value="ECO:0007669"/>
    <property type="project" value="TreeGrafter"/>
</dbReference>
<dbReference type="PANTHER" id="PTHR45138">
    <property type="entry name" value="REGULATORY COMPONENTS OF SENSORY TRANSDUCTION SYSTEM"/>
    <property type="match status" value="1"/>
</dbReference>
<organism evidence="5 6">
    <name type="scientific">Pseudoduganella rivuli</name>
    <dbReference type="NCBI Taxonomy" id="2666085"/>
    <lineage>
        <taxon>Bacteria</taxon>
        <taxon>Pseudomonadati</taxon>
        <taxon>Pseudomonadota</taxon>
        <taxon>Betaproteobacteria</taxon>
        <taxon>Burkholderiales</taxon>
        <taxon>Oxalobacteraceae</taxon>
        <taxon>Telluria group</taxon>
        <taxon>Pseudoduganella</taxon>
    </lineage>
</organism>
<reference evidence="5 6" key="1">
    <citation type="submission" date="2019-11" db="EMBL/GenBank/DDBJ databases">
        <title>Novel species isolated from a subtropical stream in China.</title>
        <authorList>
            <person name="Lu H."/>
        </authorList>
    </citation>
    <scope>NUCLEOTIDE SEQUENCE [LARGE SCALE GENOMIC DNA]</scope>
    <source>
        <strain evidence="5 6">FT92W</strain>
    </source>
</reference>
<evidence type="ECO:0000313" key="6">
    <source>
        <dbReference type="Proteomes" id="UP000446768"/>
    </source>
</evidence>
<dbReference type="InterPro" id="IPR050469">
    <property type="entry name" value="Diguanylate_Cyclase"/>
</dbReference>
<evidence type="ECO:0000256" key="1">
    <source>
        <dbReference type="ARBA" id="ARBA00012528"/>
    </source>
</evidence>
<dbReference type="AlphaFoldDB" id="A0A7X2IPS6"/>
<feature type="transmembrane region" description="Helical" evidence="3">
    <location>
        <begin position="288"/>
        <end position="308"/>
    </location>
</feature>
<dbReference type="GO" id="GO:0052621">
    <property type="term" value="F:diguanylate cyclase activity"/>
    <property type="evidence" value="ECO:0007669"/>
    <property type="project" value="UniProtKB-EC"/>
</dbReference>
<dbReference type="InterPro" id="IPR000160">
    <property type="entry name" value="GGDEF_dom"/>
</dbReference>
<dbReference type="Proteomes" id="UP000446768">
    <property type="component" value="Unassembled WGS sequence"/>
</dbReference>
<dbReference type="EMBL" id="WKJJ01000011">
    <property type="protein sequence ID" value="MRV73744.1"/>
    <property type="molecule type" value="Genomic_DNA"/>
</dbReference>
<dbReference type="FunFam" id="3.30.70.270:FF:000001">
    <property type="entry name" value="Diguanylate cyclase domain protein"/>
    <property type="match status" value="1"/>
</dbReference>
<proteinExistence type="predicted"/>
<sequence length="500" mass="55945">MRFRSLAAHNADLYDLAWPGFHNVADPGACPGTRRVAFSQLRCGNFRTWLAILSIIVRGPTTIGLRMNLPSSRTMTIAHYLVGSLLLLTPLLLVWQHFGMTRVIELSPRQPHGIQLTDDHYEKGNTVSSLERSSDAFTMRCQLGLVYPWPFCKLQFMTGEGAKGTDFSQFDTITFDLDHTGPPHQRVRLYLMNFEPGLSTVGDWNSQRFNQIEFELPAQSTFTIPVNLLRTADWWTDQRKIPLEQTYTRIDNVTAVEFSTGSTVNADLVVIKLRSIQFRGKWISRTQLLMYLLYAWIGCGLLGLSLSLRHARARLRATNAHLEHLAAINQALELEARELAGQAYTDQLTGALNRQGLREALMRRLDGAGQGDGPMAVVFMDLDHFKQINDRHGHDAGDDVLRRFAAVIRHEVRASDKLVRWGGEEFLLVCPDTSRDQAALMAEKLRAAMAAQAWPHGLHVTCSFGVAALEPEEDIGPAIARADSALYAAKSNGRNRVEVA</sequence>
<gene>
    <name evidence="5" type="ORF">GJ700_18690</name>
</gene>
<keyword evidence="3" id="KW-0812">Transmembrane</keyword>
<feature type="domain" description="GGDEF" evidence="4">
    <location>
        <begin position="373"/>
        <end position="500"/>
    </location>
</feature>
<dbReference type="GO" id="GO:0005886">
    <property type="term" value="C:plasma membrane"/>
    <property type="evidence" value="ECO:0007669"/>
    <property type="project" value="TreeGrafter"/>
</dbReference>
<accession>A0A7X2IPS6</accession>
<keyword evidence="3" id="KW-0472">Membrane</keyword>
<evidence type="ECO:0000256" key="2">
    <source>
        <dbReference type="ARBA" id="ARBA00034247"/>
    </source>
</evidence>
<protein>
    <recommendedName>
        <fullName evidence="1">diguanylate cyclase</fullName>
        <ecNumber evidence="1">2.7.7.65</ecNumber>
    </recommendedName>
</protein>